<dbReference type="InterPro" id="IPR000873">
    <property type="entry name" value="AMP-dep_synth/lig_dom"/>
</dbReference>
<dbReference type="InterPro" id="IPR010071">
    <property type="entry name" value="AA_adenyl_dom"/>
</dbReference>
<dbReference type="Gene3D" id="3.40.50.980">
    <property type="match status" value="4"/>
</dbReference>
<evidence type="ECO:0000256" key="2">
    <source>
        <dbReference type="ARBA" id="ARBA00006432"/>
    </source>
</evidence>
<dbReference type="PROSITE" id="PS50075">
    <property type="entry name" value="CARRIER"/>
    <property type="match status" value="3"/>
</dbReference>
<name>A0A2Z5JJ61_STRAR</name>
<dbReference type="Gene3D" id="3.30.559.10">
    <property type="entry name" value="Chloramphenicol acetyltransferase-like domain"/>
    <property type="match status" value="4"/>
</dbReference>
<dbReference type="GO" id="GO:0008610">
    <property type="term" value="P:lipid biosynthetic process"/>
    <property type="evidence" value="ECO:0007669"/>
    <property type="project" value="UniProtKB-ARBA"/>
</dbReference>
<dbReference type="NCBIfam" id="TIGR01720">
    <property type="entry name" value="NRPS-para261"/>
    <property type="match status" value="1"/>
</dbReference>
<dbReference type="GO" id="GO:0003824">
    <property type="term" value="F:catalytic activity"/>
    <property type="evidence" value="ECO:0007669"/>
    <property type="project" value="InterPro"/>
</dbReference>
<evidence type="ECO:0000256" key="3">
    <source>
        <dbReference type="ARBA" id="ARBA00022450"/>
    </source>
</evidence>
<comment type="cofactor">
    <cofactor evidence="1">
        <name>pantetheine 4'-phosphate</name>
        <dbReference type="ChEBI" id="CHEBI:47942"/>
    </cofactor>
</comment>
<dbReference type="Gene3D" id="2.30.38.10">
    <property type="entry name" value="Luciferase, Domain 3"/>
    <property type="match status" value="2"/>
</dbReference>
<dbReference type="GO" id="GO:0044550">
    <property type="term" value="P:secondary metabolite biosynthetic process"/>
    <property type="evidence" value="ECO:0007669"/>
    <property type="project" value="UniProtKB-ARBA"/>
</dbReference>
<organism evidence="9 10">
    <name type="scientific">Streptomyces atratus</name>
    <dbReference type="NCBI Taxonomy" id="1893"/>
    <lineage>
        <taxon>Bacteria</taxon>
        <taxon>Bacillati</taxon>
        <taxon>Actinomycetota</taxon>
        <taxon>Actinomycetes</taxon>
        <taxon>Kitasatosporales</taxon>
        <taxon>Streptomycetaceae</taxon>
        <taxon>Streptomyces</taxon>
    </lineage>
</organism>
<dbReference type="GO" id="GO:0005829">
    <property type="term" value="C:cytosol"/>
    <property type="evidence" value="ECO:0007669"/>
    <property type="project" value="TreeGrafter"/>
</dbReference>
<dbReference type="InterPro" id="IPR025110">
    <property type="entry name" value="AMP-bd_C"/>
</dbReference>
<dbReference type="InterPro" id="IPR009081">
    <property type="entry name" value="PP-bd_ACP"/>
</dbReference>
<dbReference type="Proteomes" id="UP000252698">
    <property type="component" value="Chromosome"/>
</dbReference>
<dbReference type="Pfam" id="PF00668">
    <property type="entry name" value="Condensation"/>
    <property type="match status" value="4"/>
</dbReference>
<evidence type="ECO:0000256" key="7">
    <source>
        <dbReference type="SAM" id="MobiDB-lite"/>
    </source>
</evidence>
<dbReference type="Pfam" id="PF00501">
    <property type="entry name" value="AMP-binding"/>
    <property type="match status" value="3"/>
</dbReference>
<reference evidence="9 10" key="1">
    <citation type="journal article" date="2018" name="Front. Microbiol.">
        <title>Genome Sequencing of Streptomyces atratus SCSIOZH16 and Activation Production of Nocardamine via Metabolic Engineering.</title>
        <authorList>
            <person name="Li Y."/>
            <person name="Zhang C."/>
            <person name="Liu C."/>
            <person name="Ju J."/>
            <person name="Ma J."/>
        </authorList>
    </citation>
    <scope>NUCLEOTIDE SEQUENCE [LARGE SCALE GENOMIC DNA]</scope>
    <source>
        <strain evidence="9 10">SCSIO_ZH16</strain>
    </source>
</reference>
<dbReference type="PROSITE" id="PS00455">
    <property type="entry name" value="AMP_BINDING"/>
    <property type="match status" value="3"/>
</dbReference>
<evidence type="ECO:0000256" key="1">
    <source>
        <dbReference type="ARBA" id="ARBA00001957"/>
    </source>
</evidence>
<keyword evidence="5" id="KW-0677">Repeat</keyword>
<keyword evidence="6" id="KW-0045">Antibiotic biosynthesis</keyword>
<dbReference type="Gene3D" id="3.30.300.30">
    <property type="match status" value="3"/>
</dbReference>
<accession>A0A2Z5JJ61</accession>
<dbReference type="KEGG" id="sata:C5746_26095"/>
<dbReference type="SUPFAM" id="SSF47336">
    <property type="entry name" value="ACP-like"/>
    <property type="match status" value="3"/>
</dbReference>
<dbReference type="CDD" id="cd12116">
    <property type="entry name" value="A_NRPS_Ta1_like"/>
    <property type="match status" value="1"/>
</dbReference>
<evidence type="ECO:0000259" key="8">
    <source>
        <dbReference type="PROSITE" id="PS50075"/>
    </source>
</evidence>
<dbReference type="InterPro" id="IPR042099">
    <property type="entry name" value="ANL_N_sf"/>
</dbReference>
<dbReference type="Gene3D" id="3.40.50.12780">
    <property type="entry name" value="N-terminal domain of ligase-like"/>
    <property type="match status" value="1"/>
</dbReference>
<dbReference type="GO" id="GO:0017000">
    <property type="term" value="P:antibiotic biosynthetic process"/>
    <property type="evidence" value="ECO:0007669"/>
    <property type="project" value="UniProtKB-KW"/>
</dbReference>
<feature type="domain" description="Carrier" evidence="8">
    <location>
        <begin position="979"/>
        <end position="1054"/>
    </location>
</feature>
<dbReference type="NCBIfam" id="TIGR01733">
    <property type="entry name" value="AA-adenyl-dom"/>
    <property type="match status" value="3"/>
</dbReference>
<keyword evidence="3" id="KW-0596">Phosphopantetheine</keyword>
<dbReference type="FunFam" id="3.30.559.10:FF:000012">
    <property type="entry name" value="Non-ribosomal peptide synthetase"/>
    <property type="match status" value="1"/>
</dbReference>
<dbReference type="FunFam" id="2.30.38.10:FF:000001">
    <property type="entry name" value="Non-ribosomal peptide synthetase PvdI"/>
    <property type="match status" value="3"/>
</dbReference>
<dbReference type="InterPro" id="IPR023213">
    <property type="entry name" value="CAT-like_dom_sf"/>
</dbReference>
<dbReference type="NCBIfam" id="NF003417">
    <property type="entry name" value="PRK04813.1"/>
    <property type="match status" value="3"/>
</dbReference>
<dbReference type="FunFam" id="1.10.1200.10:FF:000005">
    <property type="entry name" value="Nonribosomal peptide synthetase 1"/>
    <property type="match status" value="3"/>
</dbReference>
<comment type="similarity">
    <text evidence="2">Belongs to the ATP-dependent AMP-binding enzyme family.</text>
</comment>
<feature type="region of interest" description="Disordered" evidence="7">
    <location>
        <begin position="3775"/>
        <end position="3795"/>
    </location>
</feature>
<dbReference type="CDD" id="cd19534">
    <property type="entry name" value="E_NRPS"/>
    <property type="match status" value="1"/>
</dbReference>
<proteinExistence type="inferred from homology"/>
<evidence type="ECO:0000256" key="4">
    <source>
        <dbReference type="ARBA" id="ARBA00022553"/>
    </source>
</evidence>
<feature type="domain" description="Carrier" evidence="8">
    <location>
        <begin position="3581"/>
        <end position="3656"/>
    </location>
</feature>
<dbReference type="EMBL" id="CP027306">
    <property type="protein sequence ID" value="AXE79825.1"/>
    <property type="molecule type" value="Genomic_DNA"/>
</dbReference>
<dbReference type="Pfam" id="PF00550">
    <property type="entry name" value="PP-binding"/>
    <property type="match status" value="3"/>
</dbReference>
<dbReference type="InterPro" id="IPR045851">
    <property type="entry name" value="AMP-bd_C_sf"/>
</dbReference>
<dbReference type="PANTHER" id="PTHR45527:SF1">
    <property type="entry name" value="FATTY ACID SYNTHASE"/>
    <property type="match status" value="1"/>
</dbReference>
<dbReference type="CDD" id="cd19540">
    <property type="entry name" value="LCL_NRPS-like"/>
    <property type="match status" value="1"/>
</dbReference>
<dbReference type="InterPro" id="IPR020806">
    <property type="entry name" value="PKS_PP-bd"/>
</dbReference>
<dbReference type="SUPFAM" id="SSF56801">
    <property type="entry name" value="Acetyl-CoA synthetase-like"/>
    <property type="match status" value="3"/>
</dbReference>
<dbReference type="GO" id="GO:0031177">
    <property type="term" value="F:phosphopantetheine binding"/>
    <property type="evidence" value="ECO:0007669"/>
    <property type="project" value="InterPro"/>
</dbReference>
<evidence type="ECO:0000313" key="9">
    <source>
        <dbReference type="EMBL" id="AXE79825.1"/>
    </source>
</evidence>
<protein>
    <recommendedName>
        <fullName evidence="8">Carrier domain-containing protein</fullName>
    </recommendedName>
</protein>
<dbReference type="GO" id="GO:0043041">
    <property type="term" value="P:amino acid activation for nonribosomal peptide biosynthetic process"/>
    <property type="evidence" value="ECO:0007669"/>
    <property type="project" value="TreeGrafter"/>
</dbReference>
<dbReference type="SMART" id="SM00824">
    <property type="entry name" value="PKS_TE"/>
    <property type="match status" value="1"/>
</dbReference>
<evidence type="ECO:0000313" key="10">
    <source>
        <dbReference type="Proteomes" id="UP000252698"/>
    </source>
</evidence>
<dbReference type="InterPro" id="IPR029058">
    <property type="entry name" value="AB_hydrolase_fold"/>
</dbReference>
<dbReference type="Gene3D" id="3.30.559.30">
    <property type="entry name" value="Nonribosomal peptide synthetase, condensation domain"/>
    <property type="match status" value="4"/>
</dbReference>
<dbReference type="InterPro" id="IPR006162">
    <property type="entry name" value="Ppantetheine_attach_site"/>
</dbReference>
<dbReference type="InterPro" id="IPR001242">
    <property type="entry name" value="Condensation_dom"/>
</dbReference>
<dbReference type="SUPFAM" id="SSF53474">
    <property type="entry name" value="alpha/beta-Hydrolases"/>
    <property type="match status" value="1"/>
</dbReference>
<dbReference type="Gene3D" id="3.40.50.1820">
    <property type="entry name" value="alpha/beta hydrolase"/>
    <property type="match status" value="1"/>
</dbReference>
<dbReference type="InterPro" id="IPR020845">
    <property type="entry name" value="AMP-binding_CS"/>
</dbReference>
<sequence length="3937" mass="425224">MGERAVRKSRVEDILPLSPLQEGLLFHALYDEQAVDVYTVQFVFDLEGDLDVEALRAAAAALLRRHANLRAGFRQRNSGEPVQIIHREVALPWQEIDLSGLDEAEVERIMEEDRARRFDLARAPLLRFTLLRLGAGRFRLLFSNHHILLDGWSMPLLIGELFELYGRRGDDTGMPRVTPYRTYLAWLARQDRGAAEQAWREALAGTDDATLLAPADPGRAPVPPEQLMTACSEELSTRLAVFARRHGLTMSTLVQGAWAILLGRLTGRDDVVFGGTVAGRPPEVPGIESMVGLFINTLPVRVRLDPGESLLGMLTRLQDQQSRLMGHEYVSLTDIQRLVGGGELFDTLVIFENYPLDADGMRQEMPGGLRLTGAGGRDATHYPLTVVAMPGPRLNLRFGYRPDLFDREAVEVLAGRLERLLAAVVADPDRAVGAVEILEPAERERVLSGWNDTAREVPRATLPELFATQVAATPQAVAVVSDQTELTYAELDTRSNRLARLLIDRGVGPEDFVALALPRSVEMVVALLAVAKAGAAYLPLDPEYPAERIAYMLADARPALLLTTMTVGERLPEADVTRLLLDEAATMAALATYPSSGPTDADRVRFHSLSNPAYVIYTSGSTGRPKGVVISAGNLTNFLISMADRFRFTPDDRLMAVTTVAFDIAALELYVPLLSGAAVVVADRELVHDPSALAQLAADHAVTAVQATPTLWQAMLSGAPEGLRGLRMLVGGEALPTALAHEMRETAAEVTNLYGPTETTIWSTATILDDRPGAPSIGRPIHNTQVYVLDAGLRPVPPGVPGDLYIAGDGLARGYLGRPALTAERFVACPFGPAGTRMYRTGDLARWSADGELEYLSRVDDQVKIRGFRIETGEVENVLQAHPDVAQVAVVAREDRPGVKQLVAYLVPRDGGASGASGASGAAGGDWGMLRKEAARVLPDYMVPAAFVTLEALPLTANGKLNRRALPTPDFTEVSTGRAPRTPQEEILCGLFAEILGLPAVGIDDSFFELGGHSLLATRLVSRLRAALDVELPVRALFETPTVAELVGLLDRTAGRSRPAPHPMERPVEVPLSFAQRRLWFLGRLEGPSATYNLPLAVRLSGRLDREAMGAALADVAERHESLRTVFPESEGRPRQLVLDPRRGRPELVVTETDERELPALVEAAAGYAFDLAVDTPLRAELFALTEDEHVLVLTLHHIAGDGWSLSPLARDLAAAYTARCADAAPKWAALPVQYADYTLWQHQVLGSEDDPDSPLARQLDFWRQTLTGLPEELALPTDRPRPAVASHRGGTVEFAWDASLHAGVVALARKCRASVFMVLQAGLAALLSRLGAGEDIPIGSPIAGRTDEALDDLVGFFVNTLVLRTDVSGNPTFQELIERVRETDLAAYAHQDVPFERLVEELNPVRSMALHPLFQVVLNLQNTPLTALDIPDLRVGPQHTGPAAAKFDLSIDLGEQHAADGGPGGITGSVTHSLDLFDAATVERMMARLERLLAAVVADPNRTVGSVEILEPAERERVLSGWNDTAREVPQTTLPELFATQVAATPQAVAVVSDQTELTYAELDTRSSRLARLLIDRGVGPEDFVALALPRSVEMIVAQLAVAKAGAAFLPVDPEYPAERIAYMLADARPALLLTTMTVGERLPEADVTRLLLDEAATMAALATYPSSRPTDTDRIRPLVPANPAYLIYTSGSTGRPKGVTVQHTGLAAFSVTEVERFAVDADSRVLQFASPSFDASILELCMALPTGAALVVPPPGPLADEILADVLKSRRITHALIPPTALASVSPVDLPHFRTLIVGGEACSAELVDRWSTGRRMVNAYGPTESTVATAVSGPLTGGVTPPIGRPVVDTRVYVLDAGLRPVPPGVPGELYVTGAGLARGYLNRPALTAERFVACPFGPAGARMYRTGDLACWSAEGELEYLGRTDEQVKIRGFRIETGEIENVLAKDPQVEAVAVVAREDRPGVKRLVAYVVPTSGTDTDTGEAPARWRAELARALPEYMVPAAFVTLEALPLTPNGKLARKALPAPDFTEVSTGRAAATAREELLCGLFAELLGLPTVGADDSFFDLGGDSIVSIQLVSRARKAGLLITPREVFEHKTVAALAAVAEDIGTAVTEPADTGEGDLPLTPIIHALRERGGPVDGFNQSMLVQAPAGADTGRLAAALQAVLDHHDALRMRLSRDGARWALEVAPRGAVSAEKLVCRVDVAGLDREGLRAVIGEHARAAWRRLAPEAGVMVQAVWFDAGPEQSGRLLLVLHHLVVDGVSWRIVLPDLAAAWEAVVAGRTVQLEPVGTSFRRWAERLAAAAVDPVREAELPTWTAILDGPDPQLSRIPHDFERDTVDTARAVSMSLPTQWTAPLLSSVPAAFHAGVNDVLLAGFAVAVADWRRRRGLGEDTGVLLDLEGHGREEFLDGVDLSRTVGWFTSLFPVRLDPGTSATTGVALGRAVKRVKEQLRALPDNGLGYGLLRHLNPHTAPRLAAPAAPQIGFNYLGRFAGTAEGTAAAQDWAPAPEAGGLGGGGDAKMPLPHALEMNAITLEQADGPQLNASWSWPEALLSEEEVRDLAETWFRVLEGIVTHAQRPDAGGYTPSDLSLVSLTQAEIDLVEAAEPDLEDVLPLSPLQEGLLFHALYDEQAVDVYTVQFVFDLEGDLDVEALRAAAAALLRRHPNLRAGFRQEGLDRPVQIIRRDLELPWQEIDLSGLDETDREKELTRLTAEDRARRFDPTRAPLLRFTLLRLGAGRFRLLFSNHHILLDGWSTPLVLAELFTLYQNRGDDTALPKVTPYRTYLDWLARQDRRVAEQAWRETLAGVEEPTLLAPAASDRAPVPPEEITVALSEESTAELSARARRHGLTMSTLVQGAWAILLGRLTGRDDVVFGGTVAGRPPEIDGIESMVGLFINTLPVRVRLDPGESLLGMLTRLQDQQSRLIGYQYLGLSDVQRLVGGGELFDTLTVYENYPLDPGNLGATDGDPAALPLRVTGIDNRDATHYPLSLAAIPGPRLNLRFGYRPDLFDREAVEVLAGRLERLLAAVVADPDRAVGAVEILEPAERERVLSGWNDTAREVPRATLPELFATQVAATPQAVAVVSDQAELTYVELDTRSSRLARLLIDRGVGPEDFVALALPRSVEMIVAQLAVAKAGAAFLPVDPEYPAERIAYMLADARPALLLTTMTVGERLPEADVTRLLLDEAATMAALATYPSSRPTDTDRIRPLVPANPAYLIYTSGSTGRPKGVTVQHTGLANLAEAQIERFAVEADSRVLQFASPSFDAAVSEMGMALFAGATLVVADADHLMPGTPLLELVERHRVTHATIPPAALAALPAGSLSEVTTLVVAGEATPAELVARWSAGRRMVNAYGPTETTVCATMSGPLTGGVTPPIGRPIHNTRVYVLDAGLRPVPPGVPGELYVTGAGLARGYLGRPALTAERFVACPFGPAGTRMYRTGDLACWNADGELEYLGRTDEQVKIRGFRIETGEIENVLQAHPDVAQAAVVVREDRPGAKQLVAYLVPRDGDTAGADWGTLRKEAARVLPDYMVPAAFVTLDALPLTPNGKLDRKALPAPDFTEVSTGRAPRTPQEEILCGLFSEILGLPSVGIDDSFFELGGDSILAMQLTNRIRSTFGVKLAIRTLFDAPTVAELTGRFGEEPEQETFDVLLPIRRGGDLPPLFCLHPAGGFVSVYTGLVRHIAPDRPLYGLQARGLGHPEPLPRSIEEMAADYVEQIRRVQPSGPYHLLGWSFGGMVAHAVATRLQHEGETIGLLANLDQYPIRPQSPDPAEQETRTPDEEEQGFLGALLEFVGRDRQELGDAPLDYARVIDVLRQGGSVLGSMEEHNLRAIKALSRNNEDLIRNHVPQPFHGDLLLFVATQEQAGDPRTWAPYVRGRIVTHEVACRHIDMMQPEPLAKIGSVLAEQLRPGHEHHVPRKGQTS</sequence>
<dbReference type="FunFam" id="3.40.50.980:FF:000001">
    <property type="entry name" value="Non-ribosomal peptide synthetase"/>
    <property type="match status" value="3"/>
</dbReference>
<evidence type="ECO:0000256" key="6">
    <source>
        <dbReference type="ARBA" id="ARBA00023194"/>
    </source>
</evidence>
<dbReference type="Gene3D" id="1.10.1200.10">
    <property type="entry name" value="ACP-like"/>
    <property type="match status" value="2"/>
</dbReference>
<dbReference type="PROSITE" id="PS00012">
    <property type="entry name" value="PHOSPHOPANTETHEINE"/>
    <property type="match status" value="3"/>
</dbReference>
<dbReference type="Pfam" id="PF00975">
    <property type="entry name" value="Thioesterase"/>
    <property type="match status" value="1"/>
</dbReference>
<dbReference type="InterPro" id="IPR036736">
    <property type="entry name" value="ACP-like_sf"/>
</dbReference>
<dbReference type="InterPro" id="IPR020802">
    <property type="entry name" value="TesA-like"/>
</dbReference>
<dbReference type="CDD" id="cd19543">
    <property type="entry name" value="DCL_NRPS"/>
    <property type="match status" value="2"/>
</dbReference>
<dbReference type="CDD" id="cd17652">
    <property type="entry name" value="A_NRPS_CmdD_like"/>
    <property type="match status" value="2"/>
</dbReference>
<dbReference type="SMART" id="SM00823">
    <property type="entry name" value="PKS_PP"/>
    <property type="match status" value="3"/>
</dbReference>
<dbReference type="SUPFAM" id="SSF52777">
    <property type="entry name" value="CoA-dependent acyltransferases"/>
    <property type="match status" value="8"/>
</dbReference>
<dbReference type="Pfam" id="PF13193">
    <property type="entry name" value="AMP-binding_C"/>
    <property type="match status" value="3"/>
</dbReference>
<dbReference type="InterPro" id="IPR001031">
    <property type="entry name" value="Thioesterase"/>
</dbReference>
<gene>
    <name evidence="9" type="ORF">C5746_26095</name>
</gene>
<dbReference type="FunFam" id="3.40.50.12780:FF:000012">
    <property type="entry name" value="Non-ribosomal peptide synthetase"/>
    <property type="match status" value="3"/>
</dbReference>
<evidence type="ECO:0000256" key="5">
    <source>
        <dbReference type="ARBA" id="ARBA00022737"/>
    </source>
</evidence>
<dbReference type="FunFam" id="3.30.300.30:FF:000010">
    <property type="entry name" value="Enterobactin synthetase component F"/>
    <property type="match status" value="3"/>
</dbReference>
<keyword evidence="4" id="KW-0597">Phosphoprotein</keyword>
<dbReference type="InterPro" id="IPR010060">
    <property type="entry name" value="NRPS_synth"/>
</dbReference>
<dbReference type="PANTHER" id="PTHR45527">
    <property type="entry name" value="NONRIBOSOMAL PEPTIDE SYNTHETASE"/>
    <property type="match status" value="1"/>
</dbReference>
<feature type="domain" description="Carrier" evidence="8">
    <location>
        <begin position="2041"/>
        <end position="2115"/>
    </location>
</feature>